<dbReference type="InterPro" id="IPR036397">
    <property type="entry name" value="RNaseH_sf"/>
</dbReference>
<feature type="region of interest" description="Disordered" evidence="7">
    <location>
        <begin position="745"/>
        <end position="764"/>
    </location>
</feature>
<dbReference type="PANTHER" id="PTHR37984">
    <property type="entry name" value="PROTEIN CBG26694"/>
    <property type="match status" value="1"/>
</dbReference>
<dbReference type="Gene3D" id="3.10.20.370">
    <property type="match status" value="1"/>
</dbReference>
<dbReference type="InterPro" id="IPR012337">
    <property type="entry name" value="RNaseH-like_sf"/>
</dbReference>
<dbReference type="GO" id="GO:0003964">
    <property type="term" value="F:RNA-directed DNA polymerase activity"/>
    <property type="evidence" value="ECO:0007669"/>
    <property type="project" value="UniProtKB-KW"/>
</dbReference>
<dbReference type="PANTHER" id="PTHR37984:SF5">
    <property type="entry name" value="PROTEIN NYNRIN-LIKE"/>
    <property type="match status" value="1"/>
</dbReference>
<feature type="compositionally biased region" description="Basic and acidic residues" evidence="7">
    <location>
        <begin position="22"/>
        <end position="33"/>
    </location>
</feature>
<keyword evidence="10" id="KW-1185">Reference proteome</keyword>
<dbReference type="InterPro" id="IPR000477">
    <property type="entry name" value="RT_dom"/>
</dbReference>
<dbReference type="PROSITE" id="PS50878">
    <property type="entry name" value="RT_POL"/>
    <property type="match status" value="1"/>
</dbReference>
<dbReference type="Pfam" id="PF00078">
    <property type="entry name" value="RVT_1"/>
    <property type="match status" value="1"/>
</dbReference>
<evidence type="ECO:0000259" key="8">
    <source>
        <dbReference type="PROSITE" id="PS50878"/>
    </source>
</evidence>
<dbReference type="Pfam" id="PF14223">
    <property type="entry name" value="Retrotran_gag_2"/>
    <property type="match status" value="1"/>
</dbReference>
<feature type="region of interest" description="Disordered" evidence="7">
    <location>
        <begin position="1"/>
        <end position="33"/>
    </location>
</feature>
<dbReference type="Pfam" id="PF17917">
    <property type="entry name" value="RT_RNaseH"/>
    <property type="match status" value="1"/>
</dbReference>
<dbReference type="Proteomes" id="UP001151760">
    <property type="component" value="Unassembled WGS sequence"/>
</dbReference>
<dbReference type="SUPFAM" id="SSF53098">
    <property type="entry name" value="Ribonuclease H-like"/>
    <property type="match status" value="1"/>
</dbReference>
<keyword evidence="6 9" id="KW-0695">RNA-directed DNA polymerase</keyword>
<keyword evidence="1" id="KW-0808">Transferase</keyword>
<dbReference type="InterPro" id="IPR043502">
    <property type="entry name" value="DNA/RNA_pol_sf"/>
</dbReference>
<dbReference type="EMBL" id="BQNB010013847">
    <property type="protein sequence ID" value="GJT20943.1"/>
    <property type="molecule type" value="Genomic_DNA"/>
</dbReference>
<dbReference type="SUPFAM" id="SSF57756">
    <property type="entry name" value="Retrovirus zinc finger-like domains"/>
    <property type="match status" value="1"/>
</dbReference>
<dbReference type="Gene3D" id="3.10.10.10">
    <property type="entry name" value="HIV Type 1 Reverse Transcriptase, subunit A, domain 1"/>
    <property type="match status" value="1"/>
</dbReference>
<keyword evidence="2" id="KW-0548">Nucleotidyltransferase</keyword>
<keyword evidence="5" id="KW-0378">Hydrolase</keyword>
<proteinExistence type="predicted"/>
<evidence type="ECO:0000256" key="5">
    <source>
        <dbReference type="ARBA" id="ARBA00022801"/>
    </source>
</evidence>
<evidence type="ECO:0000256" key="6">
    <source>
        <dbReference type="ARBA" id="ARBA00022918"/>
    </source>
</evidence>
<dbReference type="InterPro" id="IPR036875">
    <property type="entry name" value="Znf_CCHC_sf"/>
</dbReference>
<dbReference type="SUPFAM" id="SSF56672">
    <property type="entry name" value="DNA/RNA polymerases"/>
    <property type="match status" value="1"/>
</dbReference>
<dbReference type="CDD" id="cd09274">
    <property type="entry name" value="RNase_HI_RT_Ty3"/>
    <property type="match status" value="1"/>
</dbReference>
<feature type="domain" description="Reverse transcriptase" evidence="8">
    <location>
        <begin position="1"/>
        <end position="159"/>
    </location>
</feature>
<dbReference type="Gene3D" id="3.30.70.270">
    <property type="match status" value="1"/>
</dbReference>
<gene>
    <name evidence="9" type="ORF">Tco_0890880</name>
</gene>
<evidence type="ECO:0000313" key="9">
    <source>
        <dbReference type="EMBL" id="GJT20943.1"/>
    </source>
</evidence>
<evidence type="ECO:0000313" key="10">
    <source>
        <dbReference type="Proteomes" id="UP001151760"/>
    </source>
</evidence>
<keyword evidence="3" id="KW-0540">Nuclease</keyword>
<reference evidence="9" key="2">
    <citation type="submission" date="2022-01" db="EMBL/GenBank/DDBJ databases">
        <authorList>
            <person name="Yamashiro T."/>
            <person name="Shiraishi A."/>
            <person name="Satake H."/>
            <person name="Nakayama K."/>
        </authorList>
    </citation>
    <scope>NUCLEOTIDE SEQUENCE</scope>
</reference>
<organism evidence="9 10">
    <name type="scientific">Tanacetum coccineum</name>
    <dbReference type="NCBI Taxonomy" id="301880"/>
    <lineage>
        <taxon>Eukaryota</taxon>
        <taxon>Viridiplantae</taxon>
        <taxon>Streptophyta</taxon>
        <taxon>Embryophyta</taxon>
        <taxon>Tracheophyta</taxon>
        <taxon>Spermatophyta</taxon>
        <taxon>Magnoliopsida</taxon>
        <taxon>eudicotyledons</taxon>
        <taxon>Gunneridae</taxon>
        <taxon>Pentapetalae</taxon>
        <taxon>asterids</taxon>
        <taxon>campanulids</taxon>
        <taxon>Asterales</taxon>
        <taxon>Asteraceae</taxon>
        <taxon>Asteroideae</taxon>
        <taxon>Anthemideae</taxon>
        <taxon>Anthemidinae</taxon>
        <taxon>Tanacetum</taxon>
    </lineage>
</organism>
<protein>
    <submittedName>
        <fullName evidence="9">Reverse transcriptase domain-containing protein</fullName>
    </submittedName>
</protein>
<evidence type="ECO:0000256" key="4">
    <source>
        <dbReference type="ARBA" id="ARBA00022759"/>
    </source>
</evidence>
<sequence>MSEMVYDDGGGSGAWGEWGGGSEDKSEEKRLEDVPTVRDFPESKINLRYGYHQLRVREEYVPKTAFRTRYGHYEFQVMPFGLTNALAVFMDLMNRVSKPYIDKFVIVFIDDILIYSKCKEGHAEHLKSILELFKKEGLYAKFSKCDFWLSMVQFLGHVIDSEGIYVDPAKIESIKDWASPKSPTEIPLSEGNENFVVYGDASRKGLGAVLMQREKVIAYASRQLKIHEKNYTAHDLELGAVVFALKMWRHYLYGMKCVVFTDHKILQHILDQKELNMRQHRWLELLNDYDCEIHYHPGKANVVADALSQKEWIKPLRVRDLVLTISLNLPVQILHAQVKARKEENYGTEDLCGTIKKLEPRADGTLFTSHFSKSLNEALGTRLDMSTAYNPQTDGQSERIIQTLKDMLRACVIDFGKGWDKHGEYDMWRLRIEQYFQVQDYALWDVIENGNSFKPAAQTITNAYGTSTLLIPCPVTTEEKVQKKNDMKARSMLLMALSNENLMTFNQYKDAKSLFAAIQTRFGGNKATKKTQKTFLKQMYENFSAPSIESLDSIFNRLQKIVSQLAILGENISQEDLNLKFLRSLPSEWNTHVVIVEQEVKRTTSSSSSSQNMAFVSSPSSTNEVNTTYGVSTAKTQVSPVSTQVSTASTQVSTTNLSDASVYAFLASQPNGSQLVHENLEQIHKDDLEEMDLKWQLALLSMRTRRFFQKTVRKITINGSDTVRYDKSKVECFNCHKMGYFTRECRGPGNQDSKNRNQDSSRRTINVEETSSKAMVAIDGAGFDWSYMADNKVLTNMALMAFSDSERSSNSLSLKAMDLRLVRVLVKIFLMRLGNLLMPPLVEELVSDDKLEKKTIFPTVGKIEFVRPKE</sequence>
<evidence type="ECO:0000256" key="1">
    <source>
        <dbReference type="ARBA" id="ARBA00022679"/>
    </source>
</evidence>
<name>A0ABQ5C4R8_9ASTR</name>
<comment type="caution">
    <text evidence="9">The sequence shown here is derived from an EMBL/GenBank/DDBJ whole genome shotgun (WGS) entry which is preliminary data.</text>
</comment>
<dbReference type="InterPro" id="IPR041373">
    <property type="entry name" value="RT_RNaseH"/>
</dbReference>
<feature type="compositionally biased region" description="Basic and acidic residues" evidence="7">
    <location>
        <begin position="753"/>
        <end position="764"/>
    </location>
</feature>
<dbReference type="InterPro" id="IPR050951">
    <property type="entry name" value="Retrovirus_Pol_polyprotein"/>
</dbReference>
<accession>A0ABQ5C4R8</accession>
<dbReference type="Gene3D" id="3.30.420.10">
    <property type="entry name" value="Ribonuclease H-like superfamily/Ribonuclease H"/>
    <property type="match status" value="1"/>
</dbReference>
<evidence type="ECO:0000256" key="3">
    <source>
        <dbReference type="ARBA" id="ARBA00022722"/>
    </source>
</evidence>
<feature type="compositionally biased region" description="Gly residues" evidence="7">
    <location>
        <begin position="8"/>
        <end position="21"/>
    </location>
</feature>
<dbReference type="CDD" id="cd01647">
    <property type="entry name" value="RT_LTR"/>
    <property type="match status" value="1"/>
</dbReference>
<reference evidence="9" key="1">
    <citation type="journal article" date="2022" name="Int. J. Mol. Sci.">
        <title>Draft Genome of Tanacetum Coccineum: Genomic Comparison of Closely Related Tanacetum-Family Plants.</title>
        <authorList>
            <person name="Yamashiro T."/>
            <person name="Shiraishi A."/>
            <person name="Nakayama K."/>
            <person name="Satake H."/>
        </authorList>
    </citation>
    <scope>NUCLEOTIDE SEQUENCE</scope>
</reference>
<evidence type="ECO:0000256" key="7">
    <source>
        <dbReference type="SAM" id="MobiDB-lite"/>
    </source>
</evidence>
<evidence type="ECO:0000256" key="2">
    <source>
        <dbReference type="ARBA" id="ARBA00022695"/>
    </source>
</evidence>
<dbReference type="InterPro" id="IPR043128">
    <property type="entry name" value="Rev_trsase/Diguanyl_cyclase"/>
</dbReference>
<keyword evidence="4" id="KW-0255">Endonuclease</keyword>